<organism evidence="9 10">
    <name type="scientific">Carassius auratus</name>
    <name type="common">Goldfish</name>
    <dbReference type="NCBI Taxonomy" id="7957"/>
    <lineage>
        <taxon>Eukaryota</taxon>
        <taxon>Metazoa</taxon>
        <taxon>Chordata</taxon>
        <taxon>Craniata</taxon>
        <taxon>Vertebrata</taxon>
        <taxon>Euteleostomi</taxon>
        <taxon>Actinopterygii</taxon>
        <taxon>Neopterygii</taxon>
        <taxon>Teleostei</taxon>
        <taxon>Ostariophysi</taxon>
        <taxon>Cypriniformes</taxon>
        <taxon>Cyprinidae</taxon>
        <taxon>Cyprininae</taxon>
        <taxon>Carassius</taxon>
    </lineage>
</organism>
<dbReference type="KEGG" id="caua:113114717"/>
<dbReference type="InterPro" id="IPR036213">
    <property type="entry name" value="Calpain_III_sf"/>
</dbReference>
<dbReference type="FunFam" id="1.10.238.10:FF:000530">
    <property type="entry name" value="Zgc:85932"/>
    <property type="match status" value="1"/>
</dbReference>
<dbReference type="Pfam" id="PF01067">
    <property type="entry name" value="Calpain_III"/>
    <property type="match status" value="1"/>
</dbReference>
<keyword evidence="3 6" id="KW-0788">Thiol protease</keyword>
<dbReference type="Gene3D" id="1.10.238.10">
    <property type="entry name" value="EF-hand"/>
    <property type="match status" value="1"/>
</dbReference>
<feature type="active site" evidence="5 6">
    <location>
        <position position="88"/>
    </location>
</feature>
<name>A0A6P6QW83_CARAU</name>
<dbReference type="FunFam" id="3.90.70.10:FF:000114">
    <property type="entry name" value="Calpain a"/>
    <property type="match status" value="1"/>
</dbReference>
<evidence type="ECO:0000256" key="7">
    <source>
        <dbReference type="SAM" id="MobiDB-lite"/>
    </source>
</evidence>
<dbReference type="GO" id="GO:0006508">
    <property type="term" value="P:proteolysis"/>
    <property type="evidence" value="ECO:0007669"/>
    <property type="project" value="UniProtKB-KW"/>
</dbReference>
<dbReference type="InterPro" id="IPR011992">
    <property type="entry name" value="EF-hand-dom_pair"/>
</dbReference>
<feature type="active site" evidence="5 6">
    <location>
        <position position="242"/>
    </location>
</feature>
<protein>
    <submittedName>
        <fullName evidence="10">Calpain-1 catalytic subunit-like</fullName>
    </submittedName>
</protein>
<dbReference type="Pfam" id="PF00648">
    <property type="entry name" value="Peptidase_C2"/>
    <property type="match status" value="1"/>
</dbReference>
<dbReference type="InterPro" id="IPR022682">
    <property type="entry name" value="Calpain_domain_III"/>
</dbReference>
<reference evidence="10" key="1">
    <citation type="submission" date="2025-08" db="UniProtKB">
        <authorList>
            <consortium name="RefSeq"/>
        </authorList>
    </citation>
    <scope>IDENTIFICATION</scope>
    <source>
        <strain evidence="10">Wakin</strain>
        <tissue evidence="10">Muscle</tissue>
    </source>
</reference>
<dbReference type="SMART" id="SM00230">
    <property type="entry name" value="CysPc"/>
    <property type="match status" value="1"/>
</dbReference>
<dbReference type="Proteomes" id="UP000515129">
    <property type="component" value="Chromosome 15"/>
</dbReference>
<dbReference type="SUPFAM" id="SSF47473">
    <property type="entry name" value="EF-hand"/>
    <property type="match status" value="1"/>
</dbReference>
<dbReference type="InterPro" id="IPR001300">
    <property type="entry name" value="Peptidase_C2_calpain_cat"/>
</dbReference>
<dbReference type="AlphaFoldDB" id="A0A6P6QW83"/>
<dbReference type="PANTHER" id="PTHR10183:SF434">
    <property type="entry name" value="CALPAIN-3"/>
    <property type="match status" value="1"/>
</dbReference>
<feature type="region of interest" description="Disordered" evidence="7">
    <location>
        <begin position="1"/>
        <end position="29"/>
    </location>
</feature>
<accession>A0A6P6QW83</accession>
<dbReference type="Gene3D" id="3.90.70.10">
    <property type="entry name" value="Cysteine proteinases"/>
    <property type="match status" value="1"/>
</dbReference>
<dbReference type="PANTHER" id="PTHR10183">
    <property type="entry name" value="CALPAIN"/>
    <property type="match status" value="1"/>
</dbReference>
<dbReference type="PROSITE" id="PS50203">
    <property type="entry name" value="CALPAIN_CAT"/>
    <property type="match status" value="1"/>
</dbReference>
<evidence type="ECO:0000256" key="4">
    <source>
        <dbReference type="ARBA" id="ARBA00022837"/>
    </source>
</evidence>
<sequence>MCELEKQQRRDSYDSKPWESLGSPTMKSPTSGLPLLDRLYKDTMFPVQNMPILQNMVWKRPQEICRFPKFIADGATRMDICQGKLNDCWFLSAVASLSLNNTLLDQVVPPGQDFQSGYNGRFRFRFWQYGEWTEVQIDDRLPTENGELVYMRSTNREEFWSALLEKAYAKLKGGYTALDMGLPHEALADMTGGITEGFPVPSDPQILDSLLHPLLHKGALVNCASTEGSFGERNKFGIVYYHAYTMTGFETISTTKGPVHLVRIRNPWGNTEWSGPWSDKGREWNDVSAEEQRRVERVQKEDGEFWMTPEDFCRNFSVIEICHLSEITLSESKVIKPWKFTMYHGRWSPRQGPPQYSLNLLEEDEISISRGTERQCSFLLALMQKHTRKTGGPYNTALLIYKAPSDRDFLSSRDLAQLTPERRMAVMQRRELVYRDHLPPGRYIIVPQTENRRGGEFILRVLTEKGNQTIAVGTSEVEEEHSITPPMSPRLAGLLSINEVGNLFVKHCGKEPYCTPSDLYNMLTEAIASGVFAGSEKQLSLEHCKSFVVLMDSQGKGQLDLMEFQALWEHLWEWTGIFLTFDKNKNQVLDYYEIPPALRAAGIKVDDFIMQLIVLRYSETGGKVSFPGFLFLLTKLNFMIREFQACDVTGKGVISVNFRKFLQMTMYN</sequence>
<proteinExistence type="inferred from homology"/>
<evidence type="ECO:0000313" key="10">
    <source>
        <dbReference type="RefSeq" id="XP_026137436.1"/>
    </source>
</evidence>
<dbReference type="InterPro" id="IPR022684">
    <property type="entry name" value="Calpain_cysteine_protease"/>
</dbReference>
<dbReference type="GeneID" id="113114717"/>
<dbReference type="RefSeq" id="XP_026137436.1">
    <property type="nucleotide sequence ID" value="XM_026281651.1"/>
</dbReference>
<dbReference type="GO" id="GO:0005737">
    <property type="term" value="C:cytoplasm"/>
    <property type="evidence" value="ECO:0007669"/>
    <property type="project" value="TreeGrafter"/>
</dbReference>
<keyword evidence="4" id="KW-0106">Calcium</keyword>
<dbReference type="PRINTS" id="PR00704">
    <property type="entry name" value="CALPAIN"/>
</dbReference>
<dbReference type="SUPFAM" id="SSF49758">
    <property type="entry name" value="Calpain large subunit, middle domain (domain III)"/>
    <property type="match status" value="1"/>
</dbReference>
<dbReference type="InterPro" id="IPR022683">
    <property type="entry name" value="Calpain_III"/>
</dbReference>
<dbReference type="SMART" id="SM00720">
    <property type="entry name" value="calpain_III"/>
    <property type="match status" value="1"/>
</dbReference>
<evidence type="ECO:0000256" key="6">
    <source>
        <dbReference type="PROSITE-ProRule" id="PRU00239"/>
    </source>
</evidence>
<comment type="similarity">
    <text evidence="1">Belongs to the peptidase C2 family.</text>
</comment>
<gene>
    <name evidence="10" type="primary">LOC113114717</name>
</gene>
<feature type="domain" description="Calpain catalytic" evidence="8">
    <location>
        <begin position="56"/>
        <end position="325"/>
    </location>
</feature>
<dbReference type="PROSITE" id="PS00018">
    <property type="entry name" value="EF_HAND_1"/>
    <property type="match status" value="1"/>
</dbReference>
<evidence type="ECO:0000259" key="8">
    <source>
        <dbReference type="PROSITE" id="PS50203"/>
    </source>
</evidence>
<evidence type="ECO:0000256" key="5">
    <source>
        <dbReference type="PIRSR" id="PIRSR622684-1"/>
    </source>
</evidence>
<keyword evidence="6" id="KW-0378">Hydrolase</keyword>
<dbReference type="OrthoDB" id="424753at2759"/>
<dbReference type="GO" id="GO:0004198">
    <property type="term" value="F:calcium-dependent cysteine-type endopeptidase activity"/>
    <property type="evidence" value="ECO:0007669"/>
    <property type="project" value="InterPro"/>
</dbReference>
<dbReference type="CDD" id="cd00044">
    <property type="entry name" value="CysPc"/>
    <property type="match status" value="1"/>
</dbReference>
<evidence type="ECO:0000313" key="9">
    <source>
        <dbReference type="Proteomes" id="UP000515129"/>
    </source>
</evidence>
<feature type="active site" evidence="5 6">
    <location>
        <position position="266"/>
    </location>
</feature>
<keyword evidence="9" id="KW-1185">Reference proteome</keyword>
<dbReference type="Gene3D" id="2.60.120.380">
    <property type="match status" value="1"/>
</dbReference>
<keyword evidence="6" id="KW-0645">Protease</keyword>
<dbReference type="SUPFAM" id="SSF54001">
    <property type="entry name" value="Cysteine proteinases"/>
    <property type="match status" value="1"/>
</dbReference>
<dbReference type="InterPro" id="IPR018247">
    <property type="entry name" value="EF_Hand_1_Ca_BS"/>
</dbReference>
<evidence type="ECO:0000256" key="2">
    <source>
        <dbReference type="ARBA" id="ARBA00022723"/>
    </source>
</evidence>
<dbReference type="GO" id="GO:0046872">
    <property type="term" value="F:metal ion binding"/>
    <property type="evidence" value="ECO:0007669"/>
    <property type="project" value="UniProtKB-KW"/>
</dbReference>
<dbReference type="InterPro" id="IPR038765">
    <property type="entry name" value="Papain-like_cys_pep_sf"/>
</dbReference>
<evidence type="ECO:0000256" key="3">
    <source>
        <dbReference type="ARBA" id="ARBA00022807"/>
    </source>
</evidence>
<feature type="compositionally biased region" description="Basic and acidic residues" evidence="7">
    <location>
        <begin position="1"/>
        <end position="17"/>
    </location>
</feature>
<evidence type="ECO:0000256" key="1">
    <source>
        <dbReference type="ARBA" id="ARBA00007623"/>
    </source>
</evidence>
<keyword evidence="2" id="KW-0479">Metal-binding</keyword>